<dbReference type="Pfam" id="PF00533">
    <property type="entry name" value="BRCT"/>
    <property type="match status" value="1"/>
</dbReference>
<dbReference type="InterPro" id="IPR004167">
    <property type="entry name" value="PSBD"/>
</dbReference>
<dbReference type="Proteomes" id="UP001515480">
    <property type="component" value="Unassembled WGS sequence"/>
</dbReference>
<comment type="subcellular location">
    <subcellularLocation>
        <location evidence="1">Nucleus</location>
    </subcellularLocation>
</comment>
<evidence type="ECO:0000256" key="6">
    <source>
        <dbReference type="ARBA" id="ARBA00047761"/>
    </source>
</evidence>
<dbReference type="SUPFAM" id="SSF56784">
    <property type="entry name" value="HAD-like"/>
    <property type="match status" value="1"/>
</dbReference>
<dbReference type="InterPro" id="IPR036412">
    <property type="entry name" value="HAD-like_sf"/>
</dbReference>
<dbReference type="PROSITE" id="PS51826">
    <property type="entry name" value="PSBD"/>
    <property type="match status" value="1"/>
</dbReference>
<dbReference type="InterPro" id="IPR023214">
    <property type="entry name" value="HAD_sf"/>
</dbReference>
<dbReference type="InterPro" id="IPR039189">
    <property type="entry name" value="Fcp1"/>
</dbReference>
<evidence type="ECO:0000256" key="3">
    <source>
        <dbReference type="ARBA" id="ARBA00013081"/>
    </source>
</evidence>
<feature type="compositionally biased region" description="Acidic residues" evidence="8">
    <location>
        <begin position="103"/>
        <end position="114"/>
    </location>
</feature>
<comment type="catalytic activity">
    <reaction evidence="6">
        <text>O-phospho-L-seryl-[protein] + H2O = L-seryl-[protein] + phosphate</text>
        <dbReference type="Rhea" id="RHEA:20629"/>
        <dbReference type="Rhea" id="RHEA-COMP:9863"/>
        <dbReference type="Rhea" id="RHEA-COMP:11604"/>
        <dbReference type="ChEBI" id="CHEBI:15377"/>
        <dbReference type="ChEBI" id="CHEBI:29999"/>
        <dbReference type="ChEBI" id="CHEBI:43474"/>
        <dbReference type="ChEBI" id="CHEBI:83421"/>
        <dbReference type="EC" id="3.1.3.16"/>
    </reaction>
</comment>
<evidence type="ECO:0000313" key="13">
    <source>
        <dbReference type="Proteomes" id="UP001515480"/>
    </source>
</evidence>
<dbReference type="Gene3D" id="4.10.320.10">
    <property type="entry name" value="E3-binding domain"/>
    <property type="match status" value="1"/>
</dbReference>
<comment type="caution">
    <text evidence="12">The sequence shown here is derived from an EMBL/GenBank/DDBJ whole genome shotgun (WGS) entry which is preliminary data.</text>
</comment>
<feature type="region of interest" description="Disordered" evidence="8">
    <location>
        <begin position="70"/>
        <end position="149"/>
    </location>
</feature>
<feature type="domain" description="FCP1 homology" evidence="10">
    <location>
        <begin position="179"/>
        <end position="352"/>
    </location>
</feature>
<organism evidence="12 13">
    <name type="scientific">Prymnesium parvum</name>
    <name type="common">Toxic golden alga</name>
    <dbReference type="NCBI Taxonomy" id="97485"/>
    <lineage>
        <taxon>Eukaryota</taxon>
        <taxon>Haptista</taxon>
        <taxon>Haptophyta</taxon>
        <taxon>Prymnesiophyceae</taxon>
        <taxon>Prymnesiales</taxon>
        <taxon>Prymnesiaceae</taxon>
        <taxon>Prymnesium</taxon>
    </lineage>
</organism>
<proteinExistence type="inferred from homology"/>
<dbReference type="SUPFAM" id="SSF52113">
    <property type="entry name" value="BRCT domain"/>
    <property type="match status" value="1"/>
</dbReference>
<dbReference type="GO" id="GO:0008420">
    <property type="term" value="F:RNA polymerase II CTD heptapeptide repeat phosphatase activity"/>
    <property type="evidence" value="ECO:0007669"/>
    <property type="project" value="InterPro"/>
</dbReference>
<dbReference type="SMART" id="SM00292">
    <property type="entry name" value="BRCT"/>
    <property type="match status" value="1"/>
</dbReference>
<feature type="compositionally biased region" description="Basic residues" evidence="8">
    <location>
        <begin position="132"/>
        <end position="144"/>
    </location>
</feature>
<dbReference type="InterPro" id="IPR001357">
    <property type="entry name" value="BRCT_dom"/>
</dbReference>
<evidence type="ECO:0000259" key="11">
    <source>
        <dbReference type="PROSITE" id="PS51826"/>
    </source>
</evidence>
<dbReference type="GO" id="GO:0005634">
    <property type="term" value="C:nucleus"/>
    <property type="evidence" value="ECO:0007669"/>
    <property type="project" value="UniProtKB-SubCell"/>
</dbReference>
<evidence type="ECO:0000256" key="4">
    <source>
        <dbReference type="ARBA" id="ARBA00022801"/>
    </source>
</evidence>
<dbReference type="PROSITE" id="PS50969">
    <property type="entry name" value="FCP1"/>
    <property type="match status" value="1"/>
</dbReference>
<evidence type="ECO:0000256" key="7">
    <source>
        <dbReference type="ARBA" id="ARBA00048336"/>
    </source>
</evidence>
<feature type="compositionally biased region" description="Low complexity" evidence="8">
    <location>
        <begin position="73"/>
        <end position="82"/>
    </location>
</feature>
<dbReference type="PANTHER" id="PTHR23081:SF36">
    <property type="entry name" value="RNA POLYMERASE II SUBUNIT A C-TERMINAL DOMAIN PHOSPHATASE"/>
    <property type="match status" value="1"/>
</dbReference>
<name>A0AB34KBM9_PRYPA</name>
<feature type="domain" description="BRCT" evidence="9">
    <location>
        <begin position="375"/>
        <end position="473"/>
    </location>
</feature>
<dbReference type="InterPro" id="IPR036420">
    <property type="entry name" value="BRCT_dom_sf"/>
</dbReference>
<dbReference type="GO" id="GO:0016746">
    <property type="term" value="F:acyltransferase activity"/>
    <property type="evidence" value="ECO:0007669"/>
    <property type="project" value="InterPro"/>
</dbReference>
<evidence type="ECO:0000259" key="9">
    <source>
        <dbReference type="PROSITE" id="PS50172"/>
    </source>
</evidence>
<dbReference type="EMBL" id="JBGBPQ010000001">
    <property type="protein sequence ID" value="KAL1529944.1"/>
    <property type="molecule type" value="Genomic_DNA"/>
</dbReference>
<keyword evidence="5" id="KW-0539">Nucleus</keyword>
<evidence type="ECO:0000256" key="5">
    <source>
        <dbReference type="ARBA" id="ARBA00023242"/>
    </source>
</evidence>
<dbReference type="Pfam" id="PF02817">
    <property type="entry name" value="E3_binding"/>
    <property type="match status" value="1"/>
</dbReference>
<reference evidence="12 13" key="1">
    <citation type="journal article" date="2024" name="Science">
        <title>Giant polyketide synthase enzymes in the biosynthesis of giant marine polyether toxins.</title>
        <authorList>
            <person name="Fallon T.R."/>
            <person name="Shende V.V."/>
            <person name="Wierzbicki I.H."/>
            <person name="Pendleton A.L."/>
            <person name="Watervoot N.F."/>
            <person name="Auber R.P."/>
            <person name="Gonzalez D.J."/>
            <person name="Wisecaver J.H."/>
            <person name="Moore B.S."/>
        </authorList>
    </citation>
    <scope>NUCLEOTIDE SEQUENCE [LARGE SCALE GENOMIC DNA]</scope>
    <source>
        <strain evidence="12 13">12B1</strain>
    </source>
</reference>
<dbReference type="PANTHER" id="PTHR23081">
    <property type="entry name" value="RNA POLYMERASE II CTD PHOSPHATASE"/>
    <property type="match status" value="1"/>
</dbReference>
<keyword evidence="13" id="KW-1185">Reference proteome</keyword>
<comment type="catalytic activity">
    <reaction evidence="7">
        <text>O-phospho-L-threonyl-[protein] + H2O = L-threonyl-[protein] + phosphate</text>
        <dbReference type="Rhea" id="RHEA:47004"/>
        <dbReference type="Rhea" id="RHEA-COMP:11060"/>
        <dbReference type="Rhea" id="RHEA-COMP:11605"/>
        <dbReference type="ChEBI" id="CHEBI:15377"/>
        <dbReference type="ChEBI" id="CHEBI:30013"/>
        <dbReference type="ChEBI" id="CHEBI:43474"/>
        <dbReference type="ChEBI" id="CHEBI:61977"/>
        <dbReference type="EC" id="3.1.3.16"/>
    </reaction>
</comment>
<dbReference type="PROSITE" id="PS50172">
    <property type="entry name" value="BRCT"/>
    <property type="match status" value="1"/>
</dbReference>
<dbReference type="Gene3D" id="3.40.50.10190">
    <property type="entry name" value="BRCT domain"/>
    <property type="match status" value="1"/>
</dbReference>
<evidence type="ECO:0000256" key="8">
    <source>
        <dbReference type="SAM" id="MobiDB-lite"/>
    </source>
</evidence>
<evidence type="ECO:0000259" key="10">
    <source>
        <dbReference type="PROSITE" id="PS50969"/>
    </source>
</evidence>
<dbReference type="InterPro" id="IPR036625">
    <property type="entry name" value="E3-bd_dom_sf"/>
</dbReference>
<dbReference type="Pfam" id="PF03031">
    <property type="entry name" value="NIF"/>
    <property type="match status" value="1"/>
</dbReference>
<accession>A0AB34KBM9</accession>
<evidence type="ECO:0000256" key="2">
    <source>
        <dbReference type="ARBA" id="ARBA00007317"/>
    </source>
</evidence>
<feature type="domain" description="Peripheral subunit-binding (PSBD)" evidence="11">
    <location>
        <begin position="4"/>
        <end position="41"/>
    </location>
</feature>
<evidence type="ECO:0000313" key="12">
    <source>
        <dbReference type="EMBL" id="KAL1529944.1"/>
    </source>
</evidence>
<gene>
    <name evidence="12" type="ORF">AB1Y20_000872</name>
</gene>
<dbReference type="EC" id="3.1.3.16" evidence="3"/>
<evidence type="ECO:0000256" key="1">
    <source>
        <dbReference type="ARBA" id="ARBA00004123"/>
    </source>
</evidence>
<sequence length="473" mass="52277">MSPKATPAAIKLALERGIPLVNVKATGSHGFISVSDVQRYVMPWSAVSHADVRKLYFGDMDDATLMSIDIDDPASSSSATTAQLRPPSKRAKPCLERDPGFDLTEDDLFGDDEPSPAPQRLLPEAKNEKPRMPRKHTNSSKRVHCSPPREPLVSVPAQATAGPPAAGAPLQHEHFKRKEEVPRWHLILDLDNTLVHATEDDGSATTADGVHLFELTNDSGTVTKYKLRLRDGVRDFLQKAHEMEYVIHVYTMGAHAYTGQVLGILDPGEEILGLPNAKVMCRPDGGAVFEKSIAHIIPDRDQWRRTIILDDRDEAWDKQSRDHVLKLPPFVFFGPQPSAEGSPSVLECMMSVLEYVKRGVDSGFDINVPAALKSQRQSVLKGLTFVFSGGILKSIPPPDMAEESDHPYWMSARANGANCKFRFTDETTHVVSPHAATQSVKKAREDGLHAVTPQWLIDCAALRRRLPEQQYAL</sequence>
<dbReference type="CDD" id="cd17729">
    <property type="entry name" value="BRCT_CTDP1"/>
    <property type="match status" value="1"/>
</dbReference>
<dbReference type="SUPFAM" id="SSF47005">
    <property type="entry name" value="Peripheral subunit-binding domain of 2-oxo acid dehydrogenase complex"/>
    <property type="match status" value="1"/>
</dbReference>
<dbReference type="Gene3D" id="3.40.50.1000">
    <property type="entry name" value="HAD superfamily/HAD-like"/>
    <property type="match status" value="1"/>
</dbReference>
<dbReference type="AlphaFoldDB" id="A0AB34KBM9"/>
<dbReference type="InterPro" id="IPR004274">
    <property type="entry name" value="FCP1_dom"/>
</dbReference>
<dbReference type="SMART" id="SM00577">
    <property type="entry name" value="CPDc"/>
    <property type="match status" value="1"/>
</dbReference>
<keyword evidence="4" id="KW-0378">Hydrolase</keyword>
<protein>
    <recommendedName>
        <fullName evidence="3">protein-serine/threonine phosphatase</fullName>
        <ecNumber evidence="3">3.1.3.16</ecNumber>
    </recommendedName>
</protein>
<comment type="similarity">
    <text evidence="2">Belongs to the 2-oxoacid dehydrogenase family.</text>
</comment>